<accession>A0A5B7FCJ6</accession>
<reference evidence="1 2" key="1">
    <citation type="submission" date="2019-05" db="EMBL/GenBank/DDBJ databases">
        <title>Another draft genome of Portunus trituberculatus and its Hox gene families provides insights of decapod evolution.</title>
        <authorList>
            <person name="Jeong J.-H."/>
            <person name="Song I."/>
            <person name="Kim S."/>
            <person name="Choi T."/>
            <person name="Kim D."/>
            <person name="Ryu S."/>
            <person name="Kim W."/>
        </authorList>
    </citation>
    <scope>NUCLEOTIDE SEQUENCE [LARGE SCALE GENOMIC DNA]</scope>
    <source>
        <tissue evidence="1">Muscle</tissue>
    </source>
</reference>
<evidence type="ECO:0000313" key="2">
    <source>
        <dbReference type="Proteomes" id="UP000324222"/>
    </source>
</evidence>
<dbReference type="AlphaFoldDB" id="A0A5B7FCJ6"/>
<keyword evidence="2" id="KW-1185">Reference proteome</keyword>
<name>A0A5B7FCJ6_PORTR</name>
<organism evidence="1 2">
    <name type="scientific">Portunus trituberculatus</name>
    <name type="common">Swimming crab</name>
    <name type="synonym">Neptunus trituberculatus</name>
    <dbReference type="NCBI Taxonomy" id="210409"/>
    <lineage>
        <taxon>Eukaryota</taxon>
        <taxon>Metazoa</taxon>
        <taxon>Ecdysozoa</taxon>
        <taxon>Arthropoda</taxon>
        <taxon>Crustacea</taxon>
        <taxon>Multicrustacea</taxon>
        <taxon>Malacostraca</taxon>
        <taxon>Eumalacostraca</taxon>
        <taxon>Eucarida</taxon>
        <taxon>Decapoda</taxon>
        <taxon>Pleocyemata</taxon>
        <taxon>Brachyura</taxon>
        <taxon>Eubrachyura</taxon>
        <taxon>Portunoidea</taxon>
        <taxon>Portunidae</taxon>
        <taxon>Portuninae</taxon>
        <taxon>Portunus</taxon>
    </lineage>
</organism>
<evidence type="ECO:0000313" key="1">
    <source>
        <dbReference type="EMBL" id="MPC43225.1"/>
    </source>
</evidence>
<dbReference type="Proteomes" id="UP000324222">
    <property type="component" value="Unassembled WGS sequence"/>
</dbReference>
<dbReference type="EMBL" id="VSRR010005734">
    <property type="protein sequence ID" value="MPC43225.1"/>
    <property type="molecule type" value="Genomic_DNA"/>
</dbReference>
<protein>
    <submittedName>
        <fullName evidence="1">Uncharacterized protein</fullName>
    </submittedName>
</protein>
<sequence length="167" mass="18189">MSGSARPAVKEQPQPAFQLCALEVNEFSTKGFPECLPGPLLRMFESCEGKTRCTGKGRLLKSLQQRFDITENCRNRISAGVAQGVDGGSVFLVSLPPSHTIQSCLHPSTPNGSASLVVIVCGGWLTQQEKEVAYGAEISREPFCQVSESCFTPRLHIPAWERRVVVP</sequence>
<comment type="caution">
    <text evidence="1">The sequence shown here is derived from an EMBL/GenBank/DDBJ whole genome shotgun (WGS) entry which is preliminary data.</text>
</comment>
<proteinExistence type="predicted"/>
<gene>
    <name evidence="1" type="ORF">E2C01_036864</name>
</gene>